<dbReference type="Gene3D" id="3.30.1440.10">
    <property type="match status" value="1"/>
</dbReference>
<accession>A0A7J3ZLV3</accession>
<comment type="caution">
    <text evidence="1">The sequence shown here is derived from an EMBL/GenBank/DDBJ whole genome shotgun (WGS) entry which is preliminary data.</text>
</comment>
<sequence>MKAIFTRVSHAAHSKQTLKCDILHETLRSSKHALHSRQSSATGKATVAVVGFLNLDIVERSLVRKLEIRVIQHATESREKLLRALKTLFPEEIRNRIEISEHKARGHYGNPIVLYTCTVEGTDANLTLKWILSKMPSASKSLLRATIHERLQGKINLHLRIHKQLLVEGHIVLWEGDETVKILVQLKNRKALEELIGTYLS</sequence>
<dbReference type="PANTHER" id="PTHR38816">
    <property type="entry name" value="EXOSOME SUBUNIT, DUF54 FAMILY-RELATED"/>
    <property type="match status" value="1"/>
</dbReference>
<proteinExistence type="predicted"/>
<dbReference type="EMBL" id="DRZC01000076">
    <property type="protein sequence ID" value="HHQ80882.1"/>
    <property type="molecule type" value="Genomic_DNA"/>
</dbReference>
<organism evidence="1">
    <name type="scientific">Fervidicoccus fontis</name>
    <dbReference type="NCBI Taxonomy" id="683846"/>
    <lineage>
        <taxon>Archaea</taxon>
        <taxon>Thermoproteota</taxon>
        <taxon>Thermoprotei</taxon>
        <taxon>Fervidicoccales</taxon>
        <taxon>Fervidicoccaceae</taxon>
        <taxon>Fervidicoccus</taxon>
    </lineage>
</organism>
<dbReference type="InterPro" id="IPR002739">
    <property type="entry name" value="PAB1135-like"/>
</dbReference>
<name>A0A7J3ZLV3_9CREN</name>
<reference evidence="1" key="1">
    <citation type="journal article" date="2020" name="mSystems">
        <title>Genome- and Community-Level Interaction Insights into Carbon Utilization and Element Cycling Functions of Hydrothermarchaeota in Hydrothermal Sediment.</title>
        <authorList>
            <person name="Zhou Z."/>
            <person name="Liu Y."/>
            <person name="Xu W."/>
            <person name="Pan J."/>
            <person name="Luo Z.H."/>
            <person name="Li M."/>
        </authorList>
    </citation>
    <scope>NUCLEOTIDE SEQUENCE [LARGE SCALE GENOMIC DNA]</scope>
    <source>
        <strain evidence="1">SpSt-1116</strain>
    </source>
</reference>
<dbReference type="Pfam" id="PF01877">
    <property type="entry name" value="RNA_binding"/>
    <property type="match status" value="1"/>
</dbReference>
<evidence type="ECO:0000313" key="1">
    <source>
        <dbReference type="EMBL" id="HHQ80882.1"/>
    </source>
</evidence>
<protein>
    <recommendedName>
        <fullName evidence="2">Exosome protein</fullName>
    </recommendedName>
</protein>
<dbReference type="SUPFAM" id="SSF55282">
    <property type="entry name" value="RL5-like"/>
    <property type="match status" value="1"/>
</dbReference>
<dbReference type="AlphaFoldDB" id="A0A7J3ZLV3"/>
<evidence type="ECO:0008006" key="2">
    <source>
        <dbReference type="Google" id="ProtNLM"/>
    </source>
</evidence>
<dbReference type="PANTHER" id="PTHR38816:SF1">
    <property type="entry name" value="EXOSOME SUBUNIT"/>
    <property type="match status" value="1"/>
</dbReference>
<gene>
    <name evidence="1" type="ORF">ENM78_05485</name>
</gene>
<dbReference type="InterPro" id="IPR022803">
    <property type="entry name" value="Ribosomal_uL5_dom_sf"/>
</dbReference>